<organism evidence="1">
    <name type="scientific">Ditylum brightwellii</name>
    <dbReference type="NCBI Taxonomy" id="49249"/>
    <lineage>
        <taxon>Eukaryota</taxon>
        <taxon>Sar</taxon>
        <taxon>Stramenopiles</taxon>
        <taxon>Ochrophyta</taxon>
        <taxon>Bacillariophyta</taxon>
        <taxon>Mediophyceae</taxon>
        <taxon>Lithodesmiophycidae</taxon>
        <taxon>Lithodesmiales</taxon>
        <taxon>Lithodesmiaceae</taxon>
        <taxon>Ditylum</taxon>
    </lineage>
</organism>
<dbReference type="EMBL" id="HBNS01060350">
    <property type="protein sequence ID" value="CAE4667227.1"/>
    <property type="molecule type" value="Transcribed_RNA"/>
</dbReference>
<dbReference type="PANTHER" id="PTHR43336">
    <property type="entry name" value="OXYGEN SENSOR HISTIDINE KINASE RESPONSE REGULATOR DEVS/DOSS"/>
    <property type="match status" value="1"/>
</dbReference>
<accession>A0A7S4T7L0</accession>
<name>A0A7S4T7L0_9STRA</name>
<sequence length="151" mass="17455">MSPEAQCCCRKLDVVTVKGSEVSMPIYTYDTYQNQIFPQLQAPKFSDLDLDKVLIQQAEDYDTYMWEHDQDLIQLRRLSTPAFNKAFNEGISSYLGGNWNRARECLEQANMIMSESDSIGDGPSQTILNYMRNRSWTCPSEWKGYRPLTSK</sequence>
<dbReference type="PANTHER" id="PTHR43336:SF3">
    <property type="entry name" value="GUANYLATE CYCLASE DOMAIN-CONTAINING PROTEIN"/>
    <property type="match status" value="1"/>
</dbReference>
<gene>
    <name evidence="1" type="ORF">DBRI00130_LOCUS43439</name>
</gene>
<protein>
    <submittedName>
        <fullName evidence="1">Uncharacterized protein</fullName>
    </submittedName>
</protein>
<dbReference type="AlphaFoldDB" id="A0A7S4T7L0"/>
<evidence type="ECO:0000313" key="1">
    <source>
        <dbReference type="EMBL" id="CAE4667227.1"/>
    </source>
</evidence>
<reference evidence="1" key="1">
    <citation type="submission" date="2021-01" db="EMBL/GenBank/DDBJ databases">
        <authorList>
            <person name="Corre E."/>
            <person name="Pelletier E."/>
            <person name="Niang G."/>
            <person name="Scheremetjew M."/>
            <person name="Finn R."/>
            <person name="Kale V."/>
            <person name="Holt S."/>
            <person name="Cochrane G."/>
            <person name="Meng A."/>
            <person name="Brown T."/>
            <person name="Cohen L."/>
        </authorList>
    </citation>
    <scope>NUCLEOTIDE SEQUENCE</scope>
    <source>
        <strain evidence="1">GSO104</strain>
    </source>
</reference>
<proteinExistence type="predicted"/>